<gene>
    <name evidence="2" type="ORF">EK386_02385</name>
</gene>
<protein>
    <submittedName>
        <fullName evidence="2">ImmA/IrrE family metallo-endopeptidase</fullName>
    </submittedName>
</protein>
<organism evidence="2 3">
    <name type="scientific">Lysinibacillus antri</name>
    <dbReference type="NCBI Taxonomy" id="2498145"/>
    <lineage>
        <taxon>Bacteria</taxon>
        <taxon>Bacillati</taxon>
        <taxon>Bacillota</taxon>
        <taxon>Bacilli</taxon>
        <taxon>Bacillales</taxon>
        <taxon>Bacillaceae</taxon>
        <taxon>Lysinibacillus</taxon>
    </lineage>
</organism>
<name>A0A3S0R8D9_9BACI</name>
<dbReference type="RefSeq" id="WP_126657415.1">
    <property type="nucleotide sequence ID" value="NZ_RYYR01000002.1"/>
</dbReference>
<dbReference type="Pfam" id="PF06114">
    <property type="entry name" value="Peptidase_M78"/>
    <property type="match status" value="1"/>
</dbReference>
<evidence type="ECO:0000313" key="2">
    <source>
        <dbReference type="EMBL" id="RUL56498.1"/>
    </source>
</evidence>
<dbReference type="Proteomes" id="UP000287910">
    <property type="component" value="Unassembled WGS sequence"/>
</dbReference>
<accession>A0A3S0R8D9</accession>
<reference evidence="2 3" key="1">
    <citation type="submission" date="2018-12" db="EMBL/GenBank/DDBJ databases">
        <title>Lysinibacillus antri sp. nov., isolated from a cave soil.</title>
        <authorList>
            <person name="Narsing Rao M.P."/>
            <person name="Zhang H."/>
            <person name="Dong Z.-Y."/>
            <person name="Niu X.-K."/>
            <person name="Zhang K."/>
            <person name="Fang B.-Z."/>
            <person name="Kang Y.-Q."/>
            <person name="Xiao M."/>
            <person name="Li W.-J."/>
        </authorList>
    </citation>
    <scope>NUCLEOTIDE SEQUENCE [LARGE SCALE GENOMIC DNA]</scope>
    <source>
        <strain evidence="2 3">SYSU K30002</strain>
    </source>
</reference>
<keyword evidence="3" id="KW-1185">Reference proteome</keyword>
<dbReference type="InterPro" id="IPR010359">
    <property type="entry name" value="IrrE_HExxH"/>
</dbReference>
<dbReference type="AlphaFoldDB" id="A0A3S0R8D9"/>
<proteinExistence type="predicted"/>
<evidence type="ECO:0000259" key="1">
    <source>
        <dbReference type="Pfam" id="PF06114"/>
    </source>
</evidence>
<evidence type="ECO:0000313" key="3">
    <source>
        <dbReference type="Proteomes" id="UP000287910"/>
    </source>
</evidence>
<dbReference type="EMBL" id="RYYR01000002">
    <property type="protein sequence ID" value="RUL56498.1"/>
    <property type="molecule type" value="Genomic_DNA"/>
</dbReference>
<comment type="caution">
    <text evidence="2">The sequence shown here is derived from an EMBL/GenBank/DDBJ whole genome shotgun (WGS) entry which is preliminary data.</text>
</comment>
<sequence length="248" mass="29386">MTIQIIWSDSMVLGDFMARKRIDPFEKMSKDILSNIEYNVPSEIDIYQLCRLYGMKVNYSLIPEDINYTIPHKKGRRGVINLCVRETEQEERESLTHEFSHLYIHQISQLSQSSLMIDKMESQAFKLASNILMPSKELLNIEVFPDLNTTYIIAEDIADYFNVTKEFAYKRLVYFNENYKFNKNEPFRRIPKEVKAFDPDIMYNLFDTPFIGQNKPIFKSQIRSIKEDVVNDTNKIVFLFDKTKLELR</sequence>
<feature type="domain" description="IrrE N-terminal-like" evidence="1">
    <location>
        <begin position="72"/>
        <end position="172"/>
    </location>
</feature>